<comment type="caution">
    <text evidence="19">The sequence shown here is derived from an EMBL/GenBank/DDBJ whole genome shotgun (WGS) entry which is preliminary data.</text>
</comment>
<evidence type="ECO:0000256" key="9">
    <source>
        <dbReference type="ARBA" id="ARBA00023065"/>
    </source>
</evidence>
<dbReference type="PROSITE" id="PS52016">
    <property type="entry name" value="TONB_DEPENDENT_REC_3"/>
    <property type="match status" value="1"/>
</dbReference>
<feature type="short sequence motif" description="TonB C-terminal box" evidence="15">
    <location>
        <begin position="784"/>
        <end position="801"/>
    </location>
</feature>
<gene>
    <name evidence="19" type="ORF">DNK06_07075</name>
</gene>
<keyword evidence="11 14" id="KW-0472">Membrane</keyword>
<dbReference type="Pfam" id="PF00593">
    <property type="entry name" value="TonB_dep_Rec_b-barrel"/>
    <property type="match status" value="1"/>
</dbReference>
<dbReference type="Pfam" id="PF07660">
    <property type="entry name" value="STN"/>
    <property type="match status" value="1"/>
</dbReference>
<evidence type="ECO:0000256" key="1">
    <source>
        <dbReference type="ARBA" id="ARBA00004571"/>
    </source>
</evidence>
<dbReference type="InterPro" id="IPR037066">
    <property type="entry name" value="Plug_dom_sf"/>
</dbReference>
<keyword evidence="5" id="KW-0410">Iron transport</keyword>
<dbReference type="OrthoDB" id="8663017at2"/>
<dbReference type="FunFam" id="2.170.130.10:FF:000010">
    <property type="entry name" value="Ferripyoverdine receptor"/>
    <property type="match status" value="1"/>
</dbReference>
<organism evidence="19 20">
    <name type="scientific">Phytopseudomonas daroniae</name>
    <dbReference type="NCBI Taxonomy" id="2487519"/>
    <lineage>
        <taxon>Bacteria</taxon>
        <taxon>Pseudomonadati</taxon>
        <taxon>Pseudomonadota</taxon>
        <taxon>Gammaproteobacteria</taxon>
        <taxon>Pseudomonadales</taxon>
        <taxon>Pseudomonadaceae</taxon>
        <taxon>Phytopseudomonas</taxon>
    </lineage>
</organism>
<keyword evidence="20" id="KW-1185">Reference proteome</keyword>
<evidence type="ECO:0000256" key="10">
    <source>
        <dbReference type="ARBA" id="ARBA00023077"/>
    </source>
</evidence>
<evidence type="ECO:0000313" key="20">
    <source>
        <dbReference type="Proteomes" id="UP000292302"/>
    </source>
</evidence>
<feature type="domain" description="Secretin/TonB short N-terminal" evidence="18">
    <location>
        <begin position="60"/>
        <end position="111"/>
    </location>
</feature>
<keyword evidence="7 17" id="KW-0732">Signal</keyword>
<keyword evidence="12 19" id="KW-0675">Receptor</keyword>
<dbReference type="GO" id="GO:0038023">
    <property type="term" value="F:signaling receptor activity"/>
    <property type="evidence" value="ECO:0007669"/>
    <property type="project" value="InterPro"/>
</dbReference>
<comment type="subcellular location">
    <subcellularLocation>
        <location evidence="1 14">Cell outer membrane</location>
        <topology evidence="1 14">Multi-pass membrane protein</topology>
    </subcellularLocation>
</comment>
<dbReference type="Proteomes" id="UP000292302">
    <property type="component" value="Unassembled WGS sequence"/>
</dbReference>
<feature type="signal peptide" evidence="17">
    <location>
        <begin position="1"/>
        <end position="23"/>
    </location>
</feature>
<dbReference type="SUPFAM" id="SSF56935">
    <property type="entry name" value="Porins"/>
    <property type="match status" value="1"/>
</dbReference>
<dbReference type="AlphaFoldDB" id="A0A4Q9QPT6"/>
<evidence type="ECO:0000256" key="7">
    <source>
        <dbReference type="ARBA" id="ARBA00022729"/>
    </source>
</evidence>
<dbReference type="GO" id="GO:0009279">
    <property type="term" value="C:cell outer membrane"/>
    <property type="evidence" value="ECO:0007669"/>
    <property type="project" value="UniProtKB-SubCell"/>
</dbReference>
<keyword evidence="9" id="KW-0406">Ion transport</keyword>
<dbReference type="PANTHER" id="PTHR32552:SF74">
    <property type="entry name" value="HYDROXAMATE SIDEROPHORE RECEPTOR FHUE"/>
    <property type="match status" value="1"/>
</dbReference>
<dbReference type="InterPro" id="IPR039426">
    <property type="entry name" value="TonB-dep_rcpt-like"/>
</dbReference>
<dbReference type="InterPro" id="IPR011662">
    <property type="entry name" value="Secretin/TonB_short_N"/>
</dbReference>
<dbReference type="PANTHER" id="PTHR32552">
    <property type="entry name" value="FERRICHROME IRON RECEPTOR-RELATED"/>
    <property type="match status" value="1"/>
</dbReference>
<accession>A0A4Q9QPT6</accession>
<evidence type="ECO:0000256" key="16">
    <source>
        <dbReference type="RuleBase" id="RU003357"/>
    </source>
</evidence>
<evidence type="ECO:0000313" key="19">
    <source>
        <dbReference type="EMBL" id="TBU81534.1"/>
    </source>
</evidence>
<evidence type="ECO:0000259" key="18">
    <source>
        <dbReference type="SMART" id="SM00965"/>
    </source>
</evidence>
<evidence type="ECO:0000256" key="3">
    <source>
        <dbReference type="ARBA" id="ARBA00022448"/>
    </source>
</evidence>
<dbReference type="Pfam" id="PF07715">
    <property type="entry name" value="Plug"/>
    <property type="match status" value="1"/>
</dbReference>
<dbReference type="Gene3D" id="2.40.170.20">
    <property type="entry name" value="TonB-dependent receptor, beta-barrel domain"/>
    <property type="match status" value="1"/>
</dbReference>
<evidence type="ECO:0000256" key="8">
    <source>
        <dbReference type="ARBA" id="ARBA00023004"/>
    </source>
</evidence>
<evidence type="ECO:0000256" key="11">
    <source>
        <dbReference type="ARBA" id="ARBA00023136"/>
    </source>
</evidence>
<reference evidence="19 20" key="1">
    <citation type="submission" date="2018-06" db="EMBL/GenBank/DDBJ databases">
        <title>Three novel Pseudomonas species isolated from symptomatic oak.</title>
        <authorList>
            <person name="Bueno-Gonzalez V."/>
            <person name="Brady C."/>
        </authorList>
    </citation>
    <scope>NUCLEOTIDE SEQUENCE [LARGE SCALE GENOMIC DNA]</scope>
    <source>
        <strain evidence="19 20">P9A</strain>
    </source>
</reference>
<dbReference type="EMBL" id="QJUI01000005">
    <property type="protein sequence ID" value="TBU81534.1"/>
    <property type="molecule type" value="Genomic_DNA"/>
</dbReference>
<keyword evidence="4 14" id="KW-1134">Transmembrane beta strand</keyword>
<evidence type="ECO:0000256" key="6">
    <source>
        <dbReference type="ARBA" id="ARBA00022692"/>
    </source>
</evidence>
<dbReference type="InterPro" id="IPR012910">
    <property type="entry name" value="Plug_dom"/>
</dbReference>
<keyword evidence="3 14" id="KW-0813">Transport</keyword>
<evidence type="ECO:0000256" key="5">
    <source>
        <dbReference type="ARBA" id="ARBA00022496"/>
    </source>
</evidence>
<evidence type="ECO:0000256" key="13">
    <source>
        <dbReference type="ARBA" id="ARBA00023237"/>
    </source>
</evidence>
<evidence type="ECO:0000256" key="4">
    <source>
        <dbReference type="ARBA" id="ARBA00022452"/>
    </source>
</evidence>
<keyword evidence="10 16" id="KW-0798">TonB box</keyword>
<proteinExistence type="inferred from homology"/>
<dbReference type="PROSITE" id="PS01156">
    <property type="entry name" value="TONB_DEPENDENT_REC_2"/>
    <property type="match status" value="1"/>
</dbReference>
<dbReference type="Gene3D" id="2.170.130.10">
    <property type="entry name" value="TonB-dependent receptor, plug domain"/>
    <property type="match status" value="1"/>
</dbReference>
<dbReference type="InterPro" id="IPR010917">
    <property type="entry name" value="TonB_rcpt_CS"/>
</dbReference>
<dbReference type="InterPro" id="IPR036942">
    <property type="entry name" value="Beta-barrel_TonB_sf"/>
</dbReference>
<keyword evidence="13 14" id="KW-0998">Cell outer membrane</keyword>
<dbReference type="Gene3D" id="3.55.50.30">
    <property type="match status" value="1"/>
</dbReference>
<evidence type="ECO:0000256" key="12">
    <source>
        <dbReference type="ARBA" id="ARBA00023170"/>
    </source>
</evidence>
<dbReference type="GO" id="GO:0015891">
    <property type="term" value="P:siderophore transport"/>
    <property type="evidence" value="ECO:0007669"/>
    <property type="project" value="InterPro"/>
</dbReference>
<evidence type="ECO:0000256" key="14">
    <source>
        <dbReference type="PROSITE-ProRule" id="PRU01360"/>
    </source>
</evidence>
<dbReference type="SMART" id="SM00965">
    <property type="entry name" value="STN"/>
    <property type="match status" value="1"/>
</dbReference>
<protein>
    <submittedName>
        <fullName evidence="19">TonB-dependent siderophore receptor</fullName>
    </submittedName>
</protein>
<name>A0A4Q9QPT6_9GAMM</name>
<feature type="chain" id="PRO_5020250382" evidence="17">
    <location>
        <begin position="24"/>
        <end position="801"/>
    </location>
</feature>
<evidence type="ECO:0000256" key="15">
    <source>
        <dbReference type="PROSITE-ProRule" id="PRU10144"/>
    </source>
</evidence>
<dbReference type="NCBIfam" id="TIGR01783">
    <property type="entry name" value="TonB-siderophor"/>
    <property type="match status" value="1"/>
</dbReference>
<comment type="similarity">
    <text evidence="2 14 16">Belongs to the TonB-dependent receptor family.</text>
</comment>
<evidence type="ECO:0000256" key="2">
    <source>
        <dbReference type="ARBA" id="ARBA00009810"/>
    </source>
</evidence>
<dbReference type="InterPro" id="IPR000531">
    <property type="entry name" value="Beta-barrel_TonB"/>
</dbReference>
<evidence type="ECO:0000256" key="17">
    <source>
        <dbReference type="SAM" id="SignalP"/>
    </source>
</evidence>
<sequence>MQPLARAVHAAALGLIIAGGSLAAASLQAAEQAAQQSRAYQVPAGNLSSALSDFASQAGITLPIEPSLVEGLRSPGLNASSSVEGGLRQLLQGTGLQAVPQGNGLYLLTPAQAAQGLELGATNVTGRALASTTENSGSYTTGAMQTATKLPLSLRETPQSVSVVTRKRMDDKAMTSISDVVQSTPGVFLNNSGGVGRPSFSARGFDVDNVMYDGFPTSLLTYLPSGEANLAMYDRVEIVRGATGLAQGAGSPSGAINLVRKRPTHEFQGMLTGSAGSWDDYSGTLDVGGPLNENGTLRARTVVSRQDARSFRDSVEHDHDLFYGVVDADLSESTTLTLGAYRQKNHTNYIWGGLPMARGGGHLGLPRDTFLGHDWEYSENRTTGYFATLEQGFANDWTLRLAAMQSKTDTDVLASSVWEYDRHYLWTEAMEQKETGYDLALSGPFQLLGQEHDLTLGVSKRQLDYRSGKAWSAFIDAGSNPFEWDPGAHTKPEYVTGSNGLPETTTQDSVYASTRLRLTEPLALILGGRLDWYELEDRENSEGNYKVTRNLTRYAGLVYDLDANHSVYVSYTDIFKPQSERGLDRKPLEPVVGENYEVGIKGEYYDGALNASLAVFQIDQKNRAQTLTGQLGCGSTPDSSCYEAAGLVRSKGIDLEIQGALTDNWQVAAGYTYTQTKYVSDANAAREGEDFDRKKPRQLFKLSTLYILPGELQRWRVGGDLYQQSRIRTAADDGSWRNQQGSYTVVGLVADYKASEQLDLQLNVNNLFDRTYYSSVANGEWSPYDIYGDPRNFKMTARYSF</sequence>
<dbReference type="CDD" id="cd01347">
    <property type="entry name" value="ligand_gated_channel"/>
    <property type="match status" value="1"/>
</dbReference>
<keyword evidence="6 14" id="KW-0812">Transmembrane</keyword>
<keyword evidence="8" id="KW-0408">Iron</keyword>
<dbReference type="GO" id="GO:0015344">
    <property type="term" value="F:siderophore uptake transmembrane transporter activity"/>
    <property type="evidence" value="ECO:0007669"/>
    <property type="project" value="TreeGrafter"/>
</dbReference>
<dbReference type="InterPro" id="IPR010105">
    <property type="entry name" value="TonB_sidphr_rcpt"/>
</dbReference>